<feature type="transmembrane region" description="Helical" evidence="1">
    <location>
        <begin position="57"/>
        <end position="77"/>
    </location>
</feature>
<feature type="transmembrane region" description="Helical" evidence="1">
    <location>
        <begin position="196"/>
        <end position="217"/>
    </location>
</feature>
<dbReference type="OrthoDB" id="2637653at2759"/>
<sequence length="294" mass="32842">MDSDADIDLCYKSLSTMWLVQLLSVAWWSVTLYDYLFQLTNEIDLVWTDPVSMTSGIYFILRYLGMVMQLIYVIVGLQRLPNLTQQILLLTDEGVGSRCLSVIDSDVRALKVVNESLLELIVGTIFLIQPLVDATIAWVGSIYLAALQIILLLRVYALYKASKRLLLVLGACFILEMACVIFALQWGIYSDRANNYGLLVGAVPWASFELLLLVLILRASYKHRQATWGTMRIGLNPLLKIVVRDSSIYFLGFICSSALLIICALYVEESYLGVASGAALANLLGPRLVLTLRK</sequence>
<feature type="non-terminal residue" evidence="3">
    <location>
        <position position="294"/>
    </location>
</feature>
<protein>
    <recommendedName>
        <fullName evidence="2">DUF6533 domain-containing protein</fullName>
    </recommendedName>
</protein>
<feature type="transmembrane region" description="Helical" evidence="1">
    <location>
        <begin position="248"/>
        <end position="267"/>
    </location>
</feature>
<dbReference type="Proteomes" id="UP000053558">
    <property type="component" value="Unassembled WGS sequence"/>
</dbReference>
<dbReference type="OMA" id="ILEMACV"/>
<organism evidence="3 4">
    <name type="scientific">Coniophora puteana (strain RWD-64-598)</name>
    <name type="common">Brown rot fungus</name>
    <dbReference type="NCBI Taxonomy" id="741705"/>
    <lineage>
        <taxon>Eukaryota</taxon>
        <taxon>Fungi</taxon>
        <taxon>Dikarya</taxon>
        <taxon>Basidiomycota</taxon>
        <taxon>Agaricomycotina</taxon>
        <taxon>Agaricomycetes</taxon>
        <taxon>Agaricomycetidae</taxon>
        <taxon>Boletales</taxon>
        <taxon>Coniophorineae</taxon>
        <taxon>Coniophoraceae</taxon>
        <taxon>Coniophora</taxon>
    </lineage>
</organism>
<evidence type="ECO:0000256" key="1">
    <source>
        <dbReference type="SAM" id="Phobius"/>
    </source>
</evidence>
<dbReference type="Pfam" id="PF20151">
    <property type="entry name" value="DUF6533"/>
    <property type="match status" value="1"/>
</dbReference>
<keyword evidence="1" id="KW-0812">Transmembrane</keyword>
<keyword evidence="1" id="KW-0472">Membrane</keyword>
<keyword evidence="4" id="KW-1185">Reference proteome</keyword>
<evidence type="ECO:0000313" key="3">
    <source>
        <dbReference type="EMBL" id="EIW74470.1"/>
    </source>
</evidence>
<name>R7SF14_CONPW</name>
<proteinExistence type="predicted"/>
<dbReference type="InterPro" id="IPR045340">
    <property type="entry name" value="DUF6533"/>
</dbReference>
<accession>R7SF14</accession>
<feature type="domain" description="DUF6533" evidence="2">
    <location>
        <begin position="24"/>
        <end position="67"/>
    </location>
</feature>
<gene>
    <name evidence="3" type="ORF">CONPUDRAFT_147783</name>
</gene>
<feature type="transmembrane region" description="Helical" evidence="1">
    <location>
        <begin position="273"/>
        <end position="290"/>
    </location>
</feature>
<feature type="transmembrane region" description="Helical" evidence="1">
    <location>
        <begin position="135"/>
        <end position="153"/>
    </location>
</feature>
<reference evidence="4" key="1">
    <citation type="journal article" date="2012" name="Science">
        <title>The Paleozoic origin of enzymatic lignin decomposition reconstructed from 31 fungal genomes.</title>
        <authorList>
            <person name="Floudas D."/>
            <person name="Binder M."/>
            <person name="Riley R."/>
            <person name="Barry K."/>
            <person name="Blanchette R.A."/>
            <person name="Henrissat B."/>
            <person name="Martinez A.T."/>
            <person name="Otillar R."/>
            <person name="Spatafora J.W."/>
            <person name="Yadav J.S."/>
            <person name="Aerts A."/>
            <person name="Benoit I."/>
            <person name="Boyd A."/>
            <person name="Carlson A."/>
            <person name="Copeland A."/>
            <person name="Coutinho P.M."/>
            <person name="de Vries R.P."/>
            <person name="Ferreira P."/>
            <person name="Findley K."/>
            <person name="Foster B."/>
            <person name="Gaskell J."/>
            <person name="Glotzer D."/>
            <person name="Gorecki P."/>
            <person name="Heitman J."/>
            <person name="Hesse C."/>
            <person name="Hori C."/>
            <person name="Igarashi K."/>
            <person name="Jurgens J.A."/>
            <person name="Kallen N."/>
            <person name="Kersten P."/>
            <person name="Kohler A."/>
            <person name="Kuees U."/>
            <person name="Kumar T.K.A."/>
            <person name="Kuo A."/>
            <person name="LaButti K."/>
            <person name="Larrondo L.F."/>
            <person name="Lindquist E."/>
            <person name="Ling A."/>
            <person name="Lombard V."/>
            <person name="Lucas S."/>
            <person name="Lundell T."/>
            <person name="Martin R."/>
            <person name="McLaughlin D.J."/>
            <person name="Morgenstern I."/>
            <person name="Morin E."/>
            <person name="Murat C."/>
            <person name="Nagy L.G."/>
            <person name="Nolan M."/>
            <person name="Ohm R.A."/>
            <person name="Patyshakuliyeva A."/>
            <person name="Rokas A."/>
            <person name="Ruiz-Duenas F.J."/>
            <person name="Sabat G."/>
            <person name="Salamov A."/>
            <person name="Samejima M."/>
            <person name="Schmutz J."/>
            <person name="Slot J.C."/>
            <person name="St John F."/>
            <person name="Stenlid J."/>
            <person name="Sun H."/>
            <person name="Sun S."/>
            <person name="Syed K."/>
            <person name="Tsang A."/>
            <person name="Wiebenga A."/>
            <person name="Young D."/>
            <person name="Pisabarro A."/>
            <person name="Eastwood D.C."/>
            <person name="Martin F."/>
            <person name="Cullen D."/>
            <person name="Grigoriev I.V."/>
            <person name="Hibbett D.S."/>
        </authorList>
    </citation>
    <scope>NUCLEOTIDE SEQUENCE [LARGE SCALE GENOMIC DNA]</scope>
    <source>
        <strain evidence="4">RWD-64-598 SS2</strain>
    </source>
</reference>
<dbReference type="AlphaFoldDB" id="R7SF14"/>
<dbReference type="KEGG" id="cput:CONPUDRAFT_147783"/>
<dbReference type="RefSeq" id="XP_007775481.1">
    <property type="nucleotide sequence ID" value="XM_007777291.1"/>
</dbReference>
<feature type="transmembrane region" description="Helical" evidence="1">
    <location>
        <begin position="18"/>
        <end position="37"/>
    </location>
</feature>
<dbReference type="EMBL" id="JH711592">
    <property type="protein sequence ID" value="EIW74470.1"/>
    <property type="molecule type" value="Genomic_DNA"/>
</dbReference>
<keyword evidence="1" id="KW-1133">Transmembrane helix</keyword>
<evidence type="ECO:0000259" key="2">
    <source>
        <dbReference type="Pfam" id="PF20151"/>
    </source>
</evidence>
<dbReference type="GeneID" id="19202374"/>
<feature type="transmembrane region" description="Helical" evidence="1">
    <location>
        <begin position="165"/>
        <end position="184"/>
    </location>
</feature>
<evidence type="ECO:0000313" key="4">
    <source>
        <dbReference type="Proteomes" id="UP000053558"/>
    </source>
</evidence>